<name>A0A9W7LS37_HIBTR</name>
<dbReference type="Pfam" id="PF03372">
    <property type="entry name" value="Exo_endo_phos"/>
    <property type="match status" value="1"/>
</dbReference>
<dbReference type="PANTHER" id="PTHR33710:SF62">
    <property type="entry name" value="DUF4283 DOMAIN PROTEIN"/>
    <property type="match status" value="1"/>
</dbReference>
<evidence type="ECO:0000259" key="1">
    <source>
        <dbReference type="Pfam" id="PF03372"/>
    </source>
</evidence>
<gene>
    <name evidence="2" type="ORF">HRI_001061900</name>
</gene>
<feature type="domain" description="Endonuclease/exonuclease/phosphatase" evidence="1">
    <location>
        <begin position="4"/>
        <end position="199"/>
    </location>
</feature>
<reference evidence="2" key="1">
    <citation type="submission" date="2023-05" db="EMBL/GenBank/DDBJ databases">
        <title>Genome and transcriptome analyses reveal genes involved in the formation of fine ridges on petal epidermal cells in Hibiscus trionum.</title>
        <authorList>
            <person name="Koshimizu S."/>
            <person name="Masuda S."/>
            <person name="Ishii T."/>
            <person name="Shirasu K."/>
            <person name="Hoshino A."/>
            <person name="Arita M."/>
        </authorList>
    </citation>
    <scope>NUCLEOTIDE SEQUENCE</scope>
    <source>
        <strain evidence="2">Hamamatsu line</strain>
    </source>
</reference>
<evidence type="ECO:0000313" key="3">
    <source>
        <dbReference type="Proteomes" id="UP001165190"/>
    </source>
</evidence>
<dbReference type="GO" id="GO:0003824">
    <property type="term" value="F:catalytic activity"/>
    <property type="evidence" value="ECO:0007669"/>
    <property type="project" value="InterPro"/>
</dbReference>
<evidence type="ECO:0000313" key="2">
    <source>
        <dbReference type="EMBL" id="GMI73926.1"/>
    </source>
</evidence>
<dbReference type="AlphaFoldDB" id="A0A9W7LS37"/>
<dbReference type="EMBL" id="BSYR01000010">
    <property type="protein sequence ID" value="GMI73926.1"/>
    <property type="molecule type" value="Genomic_DNA"/>
</dbReference>
<dbReference type="InterPro" id="IPR036691">
    <property type="entry name" value="Endo/exonu/phosph_ase_sf"/>
</dbReference>
<comment type="caution">
    <text evidence="2">The sequence shown here is derived from an EMBL/GenBank/DDBJ whole genome shotgun (WGS) entry which is preliminary data.</text>
</comment>
<sequence>MKIMSWNVRGLGKLRATRCLNNKLREIRPQIVFLMETKVSMSKMQKIRRKCGFSSGFDVSAEGSRGGLSLGWSSSLTATVQSLSMSHIDVVFVDSTNNMSWRVTGFYGNPVDSFRCRSWQLLQSLDYDPSIPWVVMGDFNEILLAEEKRGGRVRSNRSMQAFREVLLDCGLDDMGYEGTWYTWEKGRVPATNIRERLDRGVSNLAWRNLFPNSSVSRLTHSISDHCPILISTSPDQEPDHLRQSFFKFDASWALEDGFEPFLRTKWDLITDALPEKLIKLAESLKEWSRELKKTRASRRGSLNAKLAKLSMEDPDEENLAQLLDVKLALNMEADKDEIFWEQRARVNWLKHGDRNTSFFHNWAKTPEDEEFNSKVG</sequence>
<dbReference type="PANTHER" id="PTHR33710">
    <property type="entry name" value="BNAC02G09200D PROTEIN"/>
    <property type="match status" value="1"/>
</dbReference>
<dbReference type="Gene3D" id="3.60.10.10">
    <property type="entry name" value="Endonuclease/exonuclease/phosphatase"/>
    <property type="match status" value="1"/>
</dbReference>
<dbReference type="Proteomes" id="UP001165190">
    <property type="component" value="Unassembled WGS sequence"/>
</dbReference>
<protein>
    <recommendedName>
        <fullName evidence="1">Endonuclease/exonuclease/phosphatase domain-containing protein</fullName>
    </recommendedName>
</protein>
<dbReference type="SUPFAM" id="SSF56219">
    <property type="entry name" value="DNase I-like"/>
    <property type="match status" value="1"/>
</dbReference>
<keyword evidence="3" id="KW-1185">Reference proteome</keyword>
<organism evidence="2 3">
    <name type="scientific">Hibiscus trionum</name>
    <name type="common">Flower of an hour</name>
    <dbReference type="NCBI Taxonomy" id="183268"/>
    <lineage>
        <taxon>Eukaryota</taxon>
        <taxon>Viridiplantae</taxon>
        <taxon>Streptophyta</taxon>
        <taxon>Embryophyta</taxon>
        <taxon>Tracheophyta</taxon>
        <taxon>Spermatophyta</taxon>
        <taxon>Magnoliopsida</taxon>
        <taxon>eudicotyledons</taxon>
        <taxon>Gunneridae</taxon>
        <taxon>Pentapetalae</taxon>
        <taxon>rosids</taxon>
        <taxon>malvids</taxon>
        <taxon>Malvales</taxon>
        <taxon>Malvaceae</taxon>
        <taxon>Malvoideae</taxon>
        <taxon>Hibiscus</taxon>
    </lineage>
</organism>
<dbReference type="OrthoDB" id="913635at2759"/>
<proteinExistence type="predicted"/>
<dbReference type="InterPro" id="IPR005135">
    <property type="entry name" value="Endo/exonuclease/phosphatase"/>
</dbReference>
<accession>A0A9W7LS37</accession>